<dbReference type="Pfam" id="PF00571">
    <property type="entry name" value="CBS"/>
    <property type="match status" value="2"/>
</dbReference>
<name>A0A7C5DGV8_9CHLB</name>
<dbReference type="Pfam" id="PF03445">
    <property type="entry name" value="DUF294"/>
    <property type="match status" value="1"/>
</dbReference>
<dbReference type="EMBL" id="DRSQ01000131">
    <property type="protein sequence ID" value="HHE32230.1"/>
    <property type="molecule type" value="Genomic_DNA"/>
</dbReference>
<dbReference type="InterPro" id="IPR014710">
    <property type="entry name" value="RmlC-like_jellyroll"/>
</dbReference>
<dbReference type="InterPro" id="IPR005105">
    <property type="entry name" value="GlnD_Uridyltrans_N"/>
</dbReference>
<dbReference type="InterPro" id="IPR046342">
    <property type="entry name" value="CBS_dom_sf"/>
</dbReference>
<feature type="domain" description="Cyclic nucleotide-binding" evidence="3">
    <location>
        <begin position="23"/>
        <end position="125"/>
    </location>
</feature>
<evidence type="ECO:0000259" key="3">
    <source>
        <dbReference type="PROSITE" id="PS50042"/>
    </source>
</evidence>
<dbReference type="SUPFAM" id="SSF54631">
    <property type="entry name" value="CBS-domain pair"/>
    <property type="match status" value="1"/>
</dbReference>
<evidence type="ECO:0000313" key="5">
    <source>
        <dbReference type="EMBL" id="HHE32230.1"/>
    </source>
</evidence>
<dbReference type="GO" id="GO:0008773">
    <property type="term" value="F:[protein-PII] uridylyltransferase activity"/>
    <property type="evidence" value="ECO:0007669"/>
    <property type="project" value="InterPro"/>
</dbReference>
<dbReference type="CDD" id="cd05401">
    <property type="entry name" value="NT_GlnE_GlnD_like"/>
    <property type="match status" value="1"/>
</dbReference>
<dbReference type="PROSITE" id="PS51371">
    <property type="entry name" value="CBS"/>
    <property type="match status" value="2"/>
</dbReference>
<dbReference type="InterPro" id="IPR000595">
    <property type="entry name" value="cNMP-bd_dom"/>
</dbReference>
<keyword evidence="1 2" id="KW-0129">CBS domain</keyword>
<dbReference type="SUPFAM" id="SSF51206">
    <property type="entry name" value="cAMP-binding domain-like"/>
    <property type="match status" value="1"/>
</dbReference>
<reference evidence="5" key="1">
    <citation type="journal article" date="2020" name="mSystems">
        <title>Genome- and Community-Level Interaction Insights into Carbon Utilization and Element Cycling Functions of Hydrothermarchaeota in Hydrothermal Sediment.</title>
        <authorList>
            <person name="Zhou Z."/>
            <person name="Liu Y."/>
            <person name="Xu W."/>
            <person name="Pan J."/>
            <person name="Luo Z.H."/>
            <person name="Li M."/>
        </authorList>
    </citation>
    <scope>NUCLEOTIDE SEQUENCE [LARGE SCALE GENOMIC DNA]</scope>
    <source>
        <strain evidence="5">HyVt-633</strain>
    </source>
</reference>
<sequence>MNNATPSNTIVERVAADLGKYPPFDHLSEERIRKIAESLFVEYHEEGEMLFRKGDELGKVSYMVMKGAVRLFDTIDGEEVLVDLCDEGDLFGVRAIFGSSAYLLSAQVVEESLLFAIPVETIRELSQSEPSVAAFFTGAIAKSVQNIEHSLSEAFDLRRGSVEPSELTLRCLLDNEPLVVDQVRDVITCSPDILIREAAGIMSENNIGSIIVVSDKRHPLGIITDTDLRKKVVAMPGQVNERPVSEIMSSPVYTITAGKTVADMTMLMVRTKLRHFCITEDGTSNSPITGIISEHDIVTSEGVNPAVLMKSIMQSESVEQLSAERDKAEKLLQMYIAQEVSIHFVLNIFAELNDAVIVKALDFAFADMSAEGLKKPDVEFCWLSLGSEGRKEQLLRTDQDNAILYADPSPESREAAKRYFLELGKRVCDTLLVCGFSKCPADIMASNPEWCQPLDGWMNYFRKWIQTPEPKALMNSTIFFDFRPVYGSTQLAVEMKRQILKEVEKGRGFLQFFAKNAMQNPPPLGFFRNFLVEKSREHAHEFDIKARAMMPLSDAARVLVYEQKVTDFLSTTERFKRLSSLISGFETLASEAVEAYEFLILLKTKHGLATDSSGRYIDPEGLNKIERQTLRNVFSTIGKVQSMLNLRFQLDYLRA</sequence>
<dbReference type="Pfam" id="PF00027">
    <property type="entry name" value="cNMP_binding"/>
    <property type="match status" value="1"/>
</dbReference>
<accession>A0A7C5DGV8</accession>
<dbReference type="Proteomes" id="UP000886058">
    <property type="component" value="Unassembled WGS sequence"/>
</dbReference>
<dbReference type="InterPro" id="IPR018821">
    <property type="entry name" value="DUF294_put_nucleoTrafse_sb-bd"/>
</dbReference>
<organism evidence="5">
    <name type="scientific">Chlorobaculum parvum</name>
    <dbReference type="NCBI Taxonomy" id="274539"/>
    <lineage>
        <taxon>Bacteria</taxon>
        <taxon>Pseudomonadati</taxon>
        <taxon>Chlorobiota</taxon>
        <taxon>Chlorobiia</taxon>
        <taxon>Chlorobiales</taxon>
        <taxon>Chlorobiaceae</taxon>
        <taxon>Chlorobaculum</taxon>
    </lineage>
</organism>
<dbReference type="CDD" id="cd00038">
    <property type="entry name" value="CAP_ED"/>
    <property type="match status" value="1"/>
</dbReference>
<dbReference type="SMART" id="SM00100">
    <property type="entry name" value="cNMP"/>
    <property type="match status" value="1"/>
</dbReference>
<dbReference type="PANTHER" id="PTHR43080:SF2">
    <property type="entry name" value="CBS DOMAIN-CONTAINING PROTEIN"/>
    <property type="match status" value="1"/>
</dbReference>
<dbReference type="SMART" id="SM00116">
    <property type="entry name" value="CBS"/>
    <property type="match status" value="2"/>
</dbReference>
<dbReference type="PROSITE" id="PS50042">
    <property type="entry name" value="CNMP_BINDING_3"/>
    <property type="match status" value="1"/>
</dbReference>
<gene>
    <name evidence="5" type="ORF">ENL07_06300</name>
</gene>
<feature type="domain" description="CBS" evidence="4">
    <location>
        <begin position="248"/>
        <end position="311"/>
    </location>
</feature>
<dbReference type="PANTHER" id="PTHR43080">
    <property type="entry name" value="CBS DOMAIN-CONTAINING PROTEIN CBSX3, MITOCHONDRIAL"/>
    <property type="match status" value="1"/>
</dbReference>
<evidence type="ECO:0000259" key="4">
    <source>
        <dbReference type="PROSITE" id="PS51371"/>
    </source>
</evidence>
<dbReference type="InterPro" id="IPR018490">
    <property type="entry name" value="cNMP-bd_dom_sf"/>
</dbReference>
<dbReference type="Gene3D" id="3.10.580.10">
    <property type="entry name" value="CBS-domain"/>
    <property type="match status" value="1"/>
</dbReference>
<dbReference type="Pfam" id="PF10335">
    <property type="entry name" value="DUF294_C"/>
    <property type="match status" value="1"/>
</dbReference>
<comment type="caution">
    <text evidence="5">The sequence shown here is derived from an EMBL/GenBank/DDBJ whole genome shotgun (WGS) entry which is preliminary data.</text>
</comment>
<dbReference type="AlphaFoldDB" id="A0A7C5DGV8"/>
<dbReference type="InterPro" id="IPR000644">
    <property type="entry name" value="CBS_dom"/>
</dbReference>
<dbReference type="SUPFAM" id="SSF81301">
    <property type="entry name" value="Nucleotidyltransferase"/>
    <property type="match status" value="1"/>
</dbReference>
<proteinExistence type="predicted"/>
<protein>
    <submittedName>
        <fullName evidence="5">CBS domain-containing protein</fullName>
    </submittedName>
</protein>
<feature type="domain" description="CBS" evidence="4">
    <location>
        <begin position="182"/>
        <end position="239"/>
    </location>
</feature>
<dbReference type="InterPro" id="IPR043519">
    <property type="entry name" value="NT_sf"/>
</dbReference>
<evidence type="ECO:0000256" key="2">
    <source>
        <dbReference type="PROSITE-ProRule" id="PRU00703"/>
    </source>
</evidence>
<dbReference type="Gene3D" id="2.60.120.10">
    <property type="entry name" value="Jelly Rolls"/>
    <property type="match status" value="1"/>
</dbReference>
<evidence type="ECO:0000256" key="1">
    <source>
        <dbReference type="ARBA" id="ARBA00023122"/>
    </source>
</evidence>
<dbReference type="InterPro" id="IPR051257">
    <property type="entry name" value="Diverse_CBS-Domain"/>
</dbReference>